<gene>
    <name evidence="12" type="ORF">SASPL_113213</name>
</gene>
<comment type="caution">
    <text evidence="12">The sequence shown here is derived from an EMBL/GenBank/DDBJ whole genome shotgun (WGS) entry which is preliminary data.</text>
</comment>
<evidence type="ECO:0000256" key="7">
    <source>
        <dbReference type="ARBA" id="ARBA00023180"/>
    </source>
</evidence>
<dbReference type="AlphaFoldDB" id="A0A8X8ZZB4"/>
<keyword evidence="10" id="KW-0732">Signal</keyword>
<keyword evidence="5 9" id="KW-1133">Transmembrane helix</keyword>
<dbReference type="EMBL" id="PNBA02000005">
    <property type="protein sequence ID" value="KAG6422832.1"/>
    <property type="molecule type" value="Genomic_DNA"/>
</dbReference>
<name>A0A8X8ZZB4_SALSN</name>
<dbReference type="SUPFAM" id="SSF52075">
    <property type="entry name" value="Outer arm dynein light chain 1"/>
    <property type="match status" value="1"/>
</dbReference>
<evidence type="ECO:0000256" key="10">
    <source>
        <dbReference type="SAM" id="SignalP"/>
    </source>
</evidence>
<dbReference type="PRINTS" id="PR00019">
    <property type="entry name" value="LEURICHRPT"/>
</dbReference>
<keyword evidence="3 9" id="KW-0812">Transmembrane</keyword>
<dbReference type="GO" id="GO:0006952">
    <property type="term" value="P:defense response"/>
    <property type="evidence" value="ECO:0007669"/>
    <property type="project" value="UniProtKB-ARBA"/>
</dbReference>
<dbReference type="GO" id="GO:0005524">
    <property type="term" value="F:ATP binding"/>
    <property type="evidence" value="ECO:0007669"/>
    <property type="project" value="InterPro"/>
</dbReference>
<evidence type="ECO:0000259" key="11">
    <source>
        <dbReference type="PROSITE" id="PS50011"/>
    </source>
</evidence>
<dbReference type="Proteomes" id="UP000298416">
    <property type="component" value="Unassembled WGS sequence"/>
</dbReference>
<evidence type="ECO:0000256" key="9">
    <source>
        <dbReference type="SAM" id="Phobius"/>
    </source>
</evidence>
<protein>
    <recommendedName>
        <fullName evidence="11">Protein kinase domain-containing protein</fullName>
    </recommendedName>
</protein>
<reference evidence="12" key="1">
    <citation type="submission" date="2018-01" db="EMBL/GenBank/DDBJ databases">
        <authorList>
            <person name="Mao J.F."/>
        </authorList>
    </citation>
    <scope>NUCLEOTIDE SEQUENCE</scope>
    <source>
        <strain evidence="12">Huo1</strain>
        <tissue evidence="12">Leaf</tissue>
    </source>
</reference>
<evidence type="ECO:0000313" key="13">
    <source>
        <dbReference type="Proteomes" id="UP000298416"/>
    </source>
</evidence>
<dbReference type="InterPro" id="IPR000719">
    <property type="entry name" value="Prot_kinase_dom"/>
</dbReference>
<feature type="region of interest" description="Disordered" evidence="8">
    <location>
        <begin position="579"/>
        <end position="598"/>
    </location>
</feature>
<proteinExistence type="predicted"/>
<keyword evidence="6 9" id="KW-0472">Membrane</keyword>
<keyword evidence="2" id="KW-0433">Leucine-rich repeat</keyword>
<feature type="transmembrane region" description="Helical" evidence="9">
    <location>
        <begin position="603"/>
        <end position="628"/>
    </location>
</feature>
<evidence type="ECO:0000256" key="6">
    <source>
        <dbReference type="ARBA" id="ARBA00023136"/>
    </source>
</evidence>
<feature type="compositionally biased region" description="Pro residues" evidence="8">
    <location>
        <begin position="584"/>
        <end position="595"/>
    </location>
</feature>
<dbReference type="Gene3D" id="3.80.10.10">
    <property type="entry name" value="Ribonuclease Inhibitor"/>
    <property type="match status" value="3"/>
</dbReference>
<dbReference type="InterPro" id="IPR001611">
    <property type="entry name" value="Leu-rich_rpt"/>
</dbReference>
<dbReference type="InterPro" id="IPR003591">
    <property type="entry name" value="Leu-rich_rpt_typical-subtyp"/>
</dbReference>
<dbReference type="FunFam" id="3.80.10.10:FF:000383">
    <property type="entry name" value="Leucine-rich repeat receptor protein kinase EMS1"/>
    <property type="match status" value="1"/>
</dbReference>
<evidence type="ECO:0000256" key="2">
    <source>
        <dbReference type="ARBA" id="ARBA00022614"/>
    </source>
</evidence>
<evidence type="ECO:0000256" key="5">
    <source>
        <dbReference type="ARBA" id="ARBA00022989"/>
    </source>
</evidence>
<feature type="domain" description="Protein kinase" evidence="11">
    <location>
        <begin position="677"/>
        <end position="979"/>
    </location>
</feature>
<dbReference type="SMART" id="SM00369">
    <property type="entry name" value="LRR_TYP"/>
    <property type="match status" value="7"/>
</dbReference>
<dbReference type="GO" id="GO:0051707">
    <property type="term" value="P:response to other organism"/>
    <property type="evidence" value="ECO:0007669"/>
    <property type="project" value="UniProtKB-ARBA"/>
</dbReference>
<dbReference type="SUPFAM" id="SSF52058">
    <property type="entry name" value="L domain-like"/>
    <property type="match status" value="2"/>
</dbReference>
<dbReference type="PANTHER" id="PTHR48056:SF17">
    <property type="entry name" value="LEUCINE-RICH REPEAT RECEPTOR PROTEIN KINASE EMS1"/>
    <property type="match status" value="1"/>
</dbReference>
<organism evidence="12">
    <name type="scientific">Salvia splendens</name>
    <name type="common">Scarlet sage</name>
    <dbReference type="NCBI Taxonomy" id="180675"/>
    <lineage>
        <taxon>Eukaryota</taxon>
        <taxon>Viridiplantae</taxon>
        <taxon>Streptophyta</taxon>
        <taxon>Embryophyta</taxon>
        <taxon>Tracheophyta</taxon>
        <taxon>Spermatophyta</taxon>
        <taxon>Magnoliopsida</taxon>
        <taxon>eudicotyledons</taxon>
        <taxon>Gunneridae</taxon>
        <taxon>Pentapetalae</taxon>
        <taxon>asterids</taxon>
        <taxon>lamiids</taxon>
        <taxon>Lamiales</taxon>
        <taxon>Lamiaceae</taxon>
        <taxon>Nepetoideae</taxon>
        <taxon>Mentheae</taxon>
        <taxon>Salviinae</taxon>
        <taxon>Salvia</taxon>
        <taxon>Salvia subgen. Calosphace</taxon>
        <taxon>core Calosphace</taxon>
    </lineage>
</organism>
<dbReference type="Pfam" id="PF00560">
    <property type="entry name" value="LRR_1"/>
    <property type="match status" value="9"/>
</dbReference>
<dbReference type="SUPFAM" id="SSF56112">
    <property type="entry name" value="Protein kinase-like (PK-like)"/>
    <property type="match status" value="1"/>
</dbReference>
<dbReference type="Pfam" id="PF13855">
    <property type="entry name" value="LRR_8"/>
    <property type="match status" value="1"/>
</dbReference>
<accession>A0A8X8ZZB4</accession>
<evidence type="ECO:0000256" key="8">
    <source>
        <dbReference type="SAM" id="MobiDB-lite"/>
    </source>
</evidence>
<dbReference type="Gene3D" id="3.30.200.20">
    <property type="entry name" value="Phosphorylase Kinase, domain 1"/>
    <property type="match status" value="1"/>
</dbReference>
<feature type="chain" id="PRO_5036444724" description="Protein kinase domain-containing protein" evidence="10">
    <location>
        <begin position="24"/>
        <end position="979"/>
    </location>
</feature>
<dbReference type="InterPro" id="IPR050647">
    <property type="entry name" value="Plant_LRR-RLKs"/>
</dbReference>
<keyword evidence="7" id="KW-0325">Glycoprotein</keyword>
<evidence type="ECO:0000313" key="12">
    <source>
        <dbReference type="EMBL" id="KAG6422832.1"/>
    </source>
</evidence>
<keyword evidence="13" id="KW-1185">Reference proteome</keyword>
<dbReference type="InterPro" id="IPR032675">
    <property type="entry name" value="LRR_dom_sf"/>
</dbReference>
<dbReference type="FunFam" id="3.80.10.10:FF:000512">
    <property type="entry name" value="Leucine-rich repeat receptor-like serine/threonine-protein kinase BAM3"/>
    <property type="match status" value="1"/>
</dbReference>
<dbReference type="PROSITE" id="PS51450">
    <property type="entry name" value="LRR"/>
    <property type="match status" value="3"/>
</dbReference>
<dbReference type="GO" id="GO:0033612">
    <property type="term" value="F:receptor serine/threonine kinase binding"/>
    <property type="evidence" value="ECO:0007669"/>
    <property type="project" value="TreeGrafter"/>
</dbReference>
<feature type="signal peptide" evidence="10">
    <location>
        <begin position="1"/>
        <end position="23"/>
    </location>
</feature>
<reference evidence="12" key="2">
    <citation type="submission" date="2020-08" db="EMBL/GenBank/DDBJ databases">
        <title>Plant Genome Project.</title>
        <authorList>
            <person name="Zhang R.-G."/>
        </authorList>
    </citation>
    <scope>NUCLEOTIDE SEQUENCE</scope>
    <source>
        <strain evidence="12">Huo1</strain>
        <tissue evidence="12">Leaf</tissue>
    </source>
</reference>
<dbReference type="Gene3D" id="1.10.510.10">
    <property type="entry name" value="Transferase(Phosphotransferase) domain 1"/>
    <property type="match status" value="1"/>
</dbReference>
<comment type="subcellular location">
    <subcellularLocation>
        <location evidence="1">Membrane</location>
        <topology evidence="1">Single-pass membrane protein</topology>
    </subcellularLocation>
</comment>
<dbReference type="GO" id="GO:0004672">
    <property type="term" value="F:protein kinase activity"/>
    <property type="evidence" value="ECO:0007669"/>
    <property type="project" value="InterPro"/>
</dbReference>
<dbReference type="FunFam" id="3.30.200.20:FF:000454">
    <property type="entry name" value="Leucine-rich repeat receptor-like tyrosine-protein kinase PXC3"/>
    <property type="match status" value="1"/>
</dbReference>
<dbReference type="InterPro" id="IPR011009">
    <property type="entry name" value="Kinase-like_dom_sf"/>
</dbReference>
<dbReference type="PANTHER" id="PTHR48056">
    <property type="entry name" value="LRR RECEPTOR-LIKE SERINE/THREONINE-PROTEIN KINASE-RELATED"/>
    <property type="match status" value="1"/>
</dbReference>
<dbReference type="FunFam" id="3.80.10.10:FF:000095">
    <property type="entry name" value="LRR receptor-like serine/threonine-protein kinase GSO1"/>
    <property type="match status" value="1"/>
</dbReference>
<keyword evidence="4" id="KW-0677">Repeat</keyword>
<evidence type="ECO:0000256" key="3">
    <source>
        <dbReference type="ARBA" id="ARBA00022692"/>
    </source>
</evidence>
<dbReference type="Pfam" id="PF00069">
    <property type="entry name" value="Pkinase"/>
    <property type="match status" value="1"/>
</dbReference>
<dbReference type="GO" id="GO:0016020">
    <property type="term" value="C:membrane"/>
    <property type="evidence" value="ECO:0007669"/>
    <property type="project" value="UniProtKB-SubCell"/>
</dbReference>
<evidence type="ECO:0000256" key="1">
    <source>
        <dbReference type="ARBA" id="ARBA00004167"/>
    </source>
</evidence>
<sequence>MKRFSWNALYLFVIMLFIELVSSQLPPDQVSAMTTIYEIIQNNTAASSFVWSNVLKTSDPCLWKGVGCTSDNSSINTVSVKSSSISTSEFLPFVCNIATLESLDVSNNQLSSIPDGFLTGCRGITGLRLLNFSANRLSGPLPTFNGFPFLDTLDFSRNNLTGEVSMQLDGLGSLKTLNLGWNNFGGKIPTNLGNMNLLEEILLSLNKFTGEIPLAITKYKNLSVIDLSGNSLSGSIPIEFGGFTRLKTLILSLNYLSGGIPTFLANITSLERFAANQNSFTGSIPSGITKFLSFLDLSYNKLSGAVSSDLLSGPNLQVVDLSFNKLEGSIPAITSTKLYRLRLGSNSLNGTIPSTSLRSLMYLELDNNMLSGEIPSDLGIMFSNLSLLNLANNRLRGTLPPSLGSLGDLRVLSLQSNSLSGGIPSQILSLSKLENLNISSNLLSGSIPLFISRMQNLRNLDLHGNNLTGSIPDSIGEIPYLVELQLGNNQLSGRIPQMPDTLQISLNLSHNLFGGPIPVTLSRLQNLEVLDLSDNRFSGVIPDFLTQLSSLTHLLVMNNDLSGVVPKFRNKLVFDAKGNERLVSPPPPPPPPLPPHAKKSKSIASTIIIAVGSSAMVVGLVIMLSLLYSRRYHRINAENTYSAEEASPPQVVHGNLLTPNSIHKSNIDFKAAMEAVSDPINLSLKTRFSTYYKAVMPSGASYFVKKLNWSDKIFQLGSHERFEEELQVLGKLCSSNVMIPLAYVLTLDSAYLFYDFTPKGSLFDCLHRMGSTLDWASRYSIAIGVSQGLAFLHECKSSPILLLDLSTKSILLKSLNEPQVGDIELCKVIDPSKSTGSLSTIAGSVGYVPPGNKKSTLSVRIFMLCLLQLNTTLISSAEYAYTMRVTAAGNVYSFGVVLLELLTGKPAVSGGIELAKLVLSNSAQRNKWDHILDFNISKTSVAVRSQMLAVLKVAMACVSLQPETRPKMKSVLRMLLNAR</sequence>
<evidence type="ECO:0000256" key="4">
    <source>
        <dbReference type="ARBA" id="ARBA00022737"/>
    </source>
</evidence>
<dbReference type="PROSITE" id="PS50011">
    <property type="entry name" value="PROTEIN_KINASE_DOM"/>
    <property type="match status" value="1"/>
</dbReference>